<dbReference type="PATRIC" id="fig|701521.8.peg.529"/>
<dbReference type="KEGG" id="pce:PECL_553"/>
<dbReference type="HOGENOM" id="CLU_1336449_0_0_9"/>
<protein>
    <submittedName>
        <fullName evidence="1">Uncharacterized protein</fullName>
    </submittedName>
</protein>
<dbReference type="Proteomes" id="UP000005444">
    <property type="component" value="Chromosome"/>
</dbReference>
<evidence type="ECO:0000313" key="2">
    <source>
        <dbReference type="Proteomes" id="UP000005444"/>
    </source>
</evidence>
<sequence>MHDVDTGIFNTQNPVIFSITKVNYQRYMTRAQIKVNDMSFPENDVRPKLLIEGAIKLGRMVQRGGMNNGQVNFNADNFTLADDAGEGLAEYKYTDVDWIQVGAVISEELSGYPFGYLWMLITVKAGDGEFHILNSDFKVLDQLLPLWKDKQIVVEDPLSVVQEWQNYNENVDTFKKYFTNKYENLRKNTNYPVVIKGENPVWGED</sequence>
<dbReference type="EMBL" id="CP003137">
    <property type="protein sequence ID" value="AEV94852.1"/>
    <property type="molecule type" value="Genomic_DNA"/>
</dbReference>
<dbReference type="STRING" id="701521.PECL_553"/>
<organism evidence="1 2">
    <name type="scientific">Pediococcus claussenii (strain ATCC BAA-344 / DSM 14800 / JCM 18046 / KCTC 3811 / LMG 21948 / P06)</name>
    <dbReference type="NCBI Taxonomy" id="701521"/>
    <lineage>
        <taxon>Bacteria</taxon>
        <taxon>Bacillati</taxon>
        <taxon>Bacillota</taxon>
        <taxon>Bacilli</taxon>
        <taxon>Lactobacillales</taxon>
        <taxon>Lactobacillaceae</taxon>
        <taxon>Pediococcus</taxon>
    </lineage>
</organism>
<dbReference type="AlphaFoldDB" id="G8PC33"/>
<name>G8PC33_PEDCP</name>
<evidence type="ECO:0000313" key="1">
    <source>
        <dbReference type="EMBL" id="AEV94852.1"/>
    </source>
</evidence>
<accession>G8PC33</accession>
<proteinExistence type="predicted"/>
<dbReference type="RefSeq" id="WP_014215049.1">
    <property type="nucleotide sequence ID" value="NC_016605.1"/>
</dbReference>
<gene>
    <name evidence="1" type="ordered locus">PECL_553</name>
</gene>
<keyword evidence="2" id="KW-1185">Reference proteome</keyword>
<reference evidence="1 2" key="1">
    <citation type="journal article" date="2012" name="J. Bacteriol.">
        <title>Complete Genome Sequence of the Beer Spoilage Organism Pediococcus claussenii ATCC BAA-344T.</title>
        <authorList>
            <person name="Pittet V."/>
            <person name="Abegunde T."/>
            <person name="Marfleet T."/>
            <person name="Haakensen M."/>
            <person name="Morrow K."/>
            <person name="Jayaprakash T."/>
            <person name="Schroeder K."/>
            <person name="Trost B."/>
            <person name="Byrns S."/>
            <person name="Bergsveinson J."/>
            <person name="Kusalik A."/>
            <person name="Ziola B."/>
        </authorList>
    </citation>
    <scope>NUCLEOTIDE SEQUENCE [LARGE SCALE GENOMIC DNA]</scope>
    <source>
        <strain evidence="1 2">ATCC BAA-344</strain>
    </source>
</reference>